<dbReference type="SUPFAM" id="SSF81345">
    <property type="entry name" value="ABC transporter involved in vitamin B12 uptake, BtuC"/>
    <property type="match status" value="1"/>
</dbReference>
<feature type="transmembrane region" description="Helical" evidence="6">
    <location>
        <begin position="242"/>
        <end position="261"/>
    </location>
</feature>
<comment type="similarity">
    <text evidence="2">Belongs to the ABC-3 integral membrane protein family.</text>
</comment>
<dbReference type="InParanoid" id="A0A7L9FGP8"/>
<dbReference type="InterPro" id="IPR037294">
    <property type="entry name" value="ABC_BtuC-like"/>
</dbReference>
<dbReference type="Gene3D" id="1.10.3470.10">
    <property type="entry name" value="ABC transporter involved in vitamin B12 uptake, BtuC"/>
    <property type="match status" value="1"/>
</dbReference>
<evidence type="ECO:0000313" key="7">
    <source>
        <dbReference type="EMBL" id="QOJ78482.1"/>
    </source>
</evidence>
<dbReference type="EMBL" id="CP062310">
    <property type="protein sequence ID" value="QOJ78482.1"/>
    <property type="molecule type" value="Genomic_DNA"/>
</dbReference>
<evidence type="ECO:0000256" key="4">
    <source>
        <dbReference type="ARBA" id="ARBA00022989"/>
    </source>
</evidence>
<feature type="transmembrane region" description="Helical" evidence="6">
    <location>
        <begin position="32"/>
        <end position="55"/>
    </location>
</feature>
<dbReference type="GO" id="GO:0055085">
    <property type="term" value="P:transmembrane transport"/>
    <property type="evidence" value="ECO:0007669"/>
    <property type="project" value="InterPro"/>
</dbReference>
<proteinExistence type="inferred from homology"/>
<feature type="transmembrane region" description="Helical" evidence="6">
    <location>
        <begin position="218"/>
        <end position="236"/>
    </location>
</feature>
<evidence type="ECO:0000256" key="2">
    <source>
        <dbReference type="ARBA" id="ARBA00008034"/>
    </source>
</evidence>
<comment type="subcellular location">
    <subcellularLocation>
        <location evidence="1">Membrane</location>
        <topology evidence="1">Multi-pass membrane protein</topology>
    </subcellularLocation>
</comment>
<dbReference type="Pfam" id="PF00950">
    <property type="entry name" value="ABC-3"/>
    <property type="match status" value="1"/>
</dbReference>
<feature type="transmembrane region" description="Helical" evidence="6">
    <location>
        <begin position="191"/>
        <end position="211"/>
    </location>
</feature>
<evidence type="ECO:0000256" key="1">
    <source>
        <dbReference type="ARBA" id="ARBA00004141"/>
    </source>
</evidence>
<accession>A0A7L9FGP8</accession>
<feature type="transmembrane region" description="Helical" evidence="6">
    <location>
        <begin position="90"/>
        <end position="112"/>
    </location>
</feature>
<gene>
    <name evidence="7" type="ORF">IG193_06930</name>
</gene>
<dbReference type="PANTHER" id="PTHR30477:SF21">
    <property type="entry name" value="ABC-3 PROTEIN"/>
    <property type="match status" value="1"/>
</dbReference>
<keyword evidence="3 6" id="KW-0812">Transmembrane</keyword>
<feature type="transmembrane region" description="Helical" evidence="6">
    <location>
        <begin position="162"/>
        <end position="185"/>
    </location>
</feature>
<feature type="transmembrane region" description="Helical" evidence="6">
    <location>
        <begin position="6"/>
        <end position="25"/>
    </location>
</feature>
<evidence type="ECO:0000256" key="6">
    <source>
        <dbReference type="SAM" id="Phobius"/>
    </source>
</evidence>
<dbReference type="GO" id="GO:0043190">
    <property type="term" value="C:ATP-binding cassette (ABC) transporter complex"/>
    <property type="evidence" value="ECO:0007669"/>
    <property type="project" value="InterPro"/>
</dbReference>
<keyword evidence="5 6" id="KW-0472">Membrane</keyword>
<sequence length="266" mass="28670">MYLDPRWLILIASTSLALSSLSPIITVRRLNFFASALPHTSLLAIALGYLFSTVLGGNPTILAILLSVPLSFLQIYLVQRGVDEDTATSVFVAFTTSMSIAVIYYILTKYSAQVSLWSYILGDPLLSTWEDIAYALAVSLGVAVSSLILYDKEVLVGVDRDYAMLIGINVKLHDYIVVTLLTVASVGLLRVVGFVIEHVVLLLPSAIALILARNSREALWISIAVSTASGLAGLLLAVSFDLAPSATFGLILFMIYLAALIQGERT</sequence>
<dbReference type="GeneID" id="59149616"/>
<keyword evidence="8" id="KW-1185">Reference proteome</keyword>
<evidence type="ECO:0000256" key="3">
    <source>
        <dbReference type="ARBA" id="ARBA00022692"/>
    </source>
</evidence>
<dbReference type="PANTHER" id="PTHR30477">
    <property type="entry name" value="ABC-TRANSPORTER METAL-BINDING PROTEIN"/>
    <property type="match status" value="1"/>
</dbReference>
<dbReference type="Proteomes" id="UP000594121">
    <property type="component" value="Chromosome"/>
</dbReference>
<dbReference type="KEGG" id="thel:IG193_06930"/>
<reference evidence="7 8" key="1">
    <citation type="submission" date="2020-10" db="EMBL/GenBank/DDBJ databases">
        <title>Thermofilum lucidum 3507LT sp. nov. a novel member of Thermofilaceae family isolated from Chile hot spring, and proposal of description order Thermofilales.</title>
        <authorList>
            <person name="Zayulina K.S."/>
            <person name="Elcheninov A.G."/>
            <person name="Toshchakov S.V."/>
            <person name="Kublanov I.V."/>
        </authorList>
    </citation>
    <scope>NUCLEOTIDE SEQUENCE [LARGE SCALE GENOMIC DNA]</scope>
    <source>
        <strain evidence="7 8">3507LT</strain>
    </source>
</reference>
<dbReference type="AlphaFoldDB" id="A0A7L9FGP8"/>
<evidence type="ECO:0000313" key="8">
    <source>
        <dbReference type="Proteomes" id="UP000594121"/>
    </source>
</evidence>
<feature type="transmembrane region" description="Helical" evidence="6">
    <location>
        <begin position="132"/>
        <end position="150"/>
    </location>
</feature>
<keyword evidence="4 6" id="KW-1133">Transmembrane helix</keyword>
<organism evidence="7 8">
    <name type="scientific">Infirmifilum lucidum</name>
    <dbReference type="NCBI Taxonomy" id="2776706"/>
    <lineage>
        <taxon>Archaea</taxon>
        <taxon>Thermoproteota</taxon>
        <taxon>Thermoprotei</taxon>
        <taxon>Thermofilales</taxon>
        <taxon>Thermofilaceae</taxon>
        <taxon>Infirmifilum</taxon>
    </lineage>
</organism>
<evidence type="ECO:0000256" key="5">
    <source>
        <dbReference type="ARBA" id="ARBA00023136"/>
    </source>
</evidence>
<dbReference type="InterPro" id="IPR001626">
    <property type="entry name" value="ABC_TroCD"/>
</dbReference>
<dbReference type="RefSeq" id="WP_192818454.1">
    <property type="nucleotide sequence ID" value="NZ_CP062310.1"/>
</dbReference>
<name>A0A7L9FGP8_9CREN</name>
<protein>
    <submittedName>
        <fullName evidence="7">Metal ABC transporter permease</fullName>
    </submittedName>
</protein>